<name>A0A1K2EBY0_STRAR</name>
<reference evidence="1 2" key="1">
    <citation type="submission" date="2016-11" db="EMBL/GenBank/DDBJ databases">
        <authorList>
            <person name="Jaros S."/>
            <person name="Januszkiewicz K."/>
            <person name="Wedrychowicz H."/>
        </authorList>
    </citation>
    <scope>NUCLEOTIDE SEQUENCE [LARGE SCALE GENOMIC DNA]</scope>
    <source>
        <strain evidence="1 2">OK807</strain>
    </source>
</reference>
<protein>
    <submittedName>
        <fullName evidence="1">Uncharacterized protein</fullName>
    </submittedName>
</protein>
<dbReference type="RefSeq" id="WP_143166554.1">
    <property type="nucleotide sequence ID" value="NZ_CP108276.1"/>
</dbReference>
<dbReference type="AlphaFoldDB" id="A0A1K2EBY0"/>
<evidence type="ECO:0000313" key="2">
    <source>
        <dbReference type="Proteomes" id="UP000181909"/>
    </source>
</evidence>
<dbReference type="EMBL" id="FPJO01000018">
    <property type="protein sequence ID" value="SFY32867.1"/>
    <property type="molecule type" value="Genomic_DNA"/>
</dbReference>
<sequence length="73" mass="8274">MSEDPTSRSVPDPASVIRRRIILFRKSGDPRHLTDPRAEDEHAAAMATAIRTGRTCEPEYDMTTVAELARFRF</sequence>
<gene>
    <name evidence="1" type="ORF">SAMN02787144_101870</name>
</gene>
<organism evidence="1 2">
    <name type="scientific">Streptomyces atratus</name>
    <dbReference type="NCBI Taxonomy" id="1893"/>
    <lineage>
        <taxon>Bacteria</taxon>
        <taxon>Bacillati</taxon>
        <taxon>Actinomycetota</taxon>
        <taxon>Actinomycetes</taxon>
        <taxon>Kitasatosporales</taxon>
        <taxon>Streptomycetaceae</taxon>
        <taxon>Streptomyces</taxon>
    </lineage>
</organism>
<evidence type="ECO:0000313" key="1">
    <source>
        <dbReference type="EMBL" id="SFY32867.1"/>
    </source>
</evidence>
<dbReference type="Proteomes" id="UP000181909">
    <property type="component" value="Unassembled WGS sequence"/>
</dbReference>
<accession>A0A1K2EBY0</accession>
<proteinExistence type="predicted"/>